<comment type="caution">
    <text evidence="1">The sequence shown here is derived from an EMBL/GenBank/DDBJ whole genome shotgun (WGS) entry which is preliminary data.</text>
</comment>
<gene>
    <name evidence="1" type="ORF">ACFQ0F_04885</name>
</gene>
<organism evidence="1 2">
    <name type="scientific">Paraperlucidibaca wandonensis</name>
    <dbReference type="NCBI Taxonomy" id="1268273"/>
    <lineage>
        <taxon>Bacteria</taxon>
        <taxon>Pseudomonadati</taxon>
        <taxon>Pseudomonadota</taxon>
        <taxon>Gammaproteobacteria</taxon>
        <taxon>Moraxellales</taxon>
        <taxon>Moraxellaceae</taxon>
        <taxon>Paraperlucidibaca</taxon>
    </lineage>
</organism>
<dbReference type="EMBL" id="JBHTIT010000001">
    <property type="protein sequence ID" value="MFD0949728.1"/>
    <property type="molecule type" value="Genomic_DNA"/>
</dbReference>
<dbReference type="Gene3D" id="1.20.1260.10">
    <property type="match status" value="1"/>
</dbReference>
<keyword evidence="2" id="KW-1185">Reference proteome</keyword>
<dbReference type="PANTHER" id="PTHR42637:SF1">
    <property type="entry name" value="TRNA 2-(METHYLSULFANYL)-N(6)-ISOPENTENYLADENOSINE(37) HYDROXYLASE"/>
    <property type="match status" value="1"/>
</dbReference>
<reference evidence="2" key="1">
    <citation type="journal article" date="2019" name="Int. J. Syst. Evol. Microbiol.">
        <title>The Global Catalogue of Microorganisms (GCM) 10K type strain sequencing project: providing services to taxonomists for standard genome sequencing and annotation.</title>
        <authorList>
            <consortium name="The Broad Institute Genomics Platform"/>
            <consortium name="The Broad Institute Genome Sequencing Center for Infectious Disease"/>
            <person name="Wu L."/>
            <person name="Ma J."/>
        </authorList>
    </citation>
    <scope>NUCLEOTIDE SEQUENCE [LARGE SCALE GENOMIC DNA]</scope>
    <source>
        <strain evidence="2">CCUG 63419</strain>
    </source>
</reference>
<dbReference type="Pfam" id="PF06175">
    <property type="entry name" value="MiaE"/>
    <property type="match status" value="1"/>
</dbReference>
<protein>
    <submittedName>
        <fullName evidence="1">tRNA-(Ms[2]io[6]A)-hydroxylase</fullName>
    </submittedName>
</protein>
<accession>A0ABW3HH69</accession>
<dbReference type="CDD" id="cd07910">
    <property type="entry name" value="MiaE"/>
    <property type="match status" value="1"/>
</dbReference>
<proteinExistence type="predicted"/>
<sequence>MSSDFLQPVRDFLGAATTDAWVQAAVADLPTLLQDHANCEKKAASTALNMLFRYNDREQLQTELTQLAREELLHYEQVRELMAKRGISYRPLSASRYANGMRQHVRTYEPAHLVDLMIIGAFVEARSCERFAAVAEYLDDELKRFYSFLLRSEARHFTHYLGLAQCYSSEPIAERVAFFREVEAELISTPDVEMRFHSGVPQIQVQSQTRAQA</sequence>
<dbReference type="RefSeq" id="WP_379069677.1">
    <property type="nucleotide sequence ID" value="NZ_JBHTIT010000001.1"/>
</dbReference>
<evidence type="ECO:0000313" key="2">
    <source>
        <dbReference type="Proteomes" id="UP001597044"/>
    </source>
</evidence>
<evidence type="ECO:0000313" key="1">
    <source>
        <dbReference type="EMBL" id="MFD0949728.1"/>
    </source>
</evidence>
<dbReference type="PANTHER" id="PTHR42637">
    <property type="entry name" value="TRNA-(MS[2]IO[6]A)-HYDROXYLASE"/>
    <property type="match status" value="1"/>
</dbReference>
<dbReference type="InterPro" id="IPR010386">
    <property type="entry name" value="tRNA-Hydrxlase_MiaE"/>
</dbReference>
<dbReference type="PIRSF" id="PIRSF020736">
    <property type="entry name" value="MiaE"/>
    <property type="match status" value="1"/>
</dbReference>
<dbReference type="InterPro" id="IPR012347">
    <property type="entry name" value="Ferritin-like"/>
</dbReference>
<dbReference type="Proteomes" id="UP001597044">
    <property type="component" value="Unassembled WGS sequence"/>
</dbReference>
<dbReference type="SUPFAM" id="SSF47240">
    <property type="entry name" value="Ferritin-like"/>
    <property type="match status" value="1"/>
</dbReference>
<name>A0ABW3HH69_9GAMM</name>
<dbReference type="InterPro" id="IPR009078">
    <property type="entry name" value="Ferritin-like_SF"/>
</dbReference>